<reference evidence="1 2" key="1">
    <citation type="submission" date="2020-04" db="EMBL/GenBank/DDBJ databases">
        <title>Draft genome of Pyxidicoccus fallax type strain.</title>
        <authorList>
            <person name="Whitworth D.E."/>
        </authorList>
    </citation>
    <scope>NUCLEOTIDE SEQUENCE [LARGE SCALE GENOMIC DNA]</scope>
    <source>
        <strain evidence="1 2">DSM 14698</strain>
    </source>
</reference>
<accession>A0A848LHI1</accession>
<dbReference type="AlphaFoldDB" id="A0A848LHI1"/>
<organism evidence="1 2">
    <name type="scientific">Pyxidicoccus fallax</name>
    <dbReference type="NCBI Taxonomy" id="394095"/>
    <lineage>
        <taxon>Bacteria</taxon>
        <taxon>Pseudomonadati</taxon>
        <taxon>Myxococcota</taxon>
        <taxon>Myxococcia</taxon>
        <taxon>Myxococcales</taxon>
        <taxon>Cystobacterineae</taxon>
        <taxon>Myxococcaceae</taxon>
        <taxon>Pyxidicoccus</taxon>
    </lineage>
</organism>
<dbReference type="RefSeq" id="WP_169345971.1">
    <property type="nucleotide sequence ID" value="NZ_JABBJJ010000075.1"/>
</dbReference>
<name>A0A848LHI1_9BACT</name>
<proteinExistence type="predicted"/>
<gene>
    <name evidence="1" type="ORF">HG543_17705</name>
</gene>
<dbReference type="Proteomes" id="UP000518300">
    <property type="component" value="Unassembled WGS sequence"/>
</dbReference>
<comment type="caution">
    <text evidence="1">The sequence shown here is derived from an EMBL/GenBank/DDBJ whole genome shotgun (WGS) entry which is preliminary data.</text>
</comment>
<sequence>MPSDTLFLLAPDFEDSQYPGVRFYCEHCAQLEGVLGYFPSVARALEIRRIPFPRPRAAVVERVGEEHQWLPLLVLGEGSDDHGCATGTHEGRRFITGKDGIARWLSARFGIAVPHP</sequence>
<keyword evidence="2" id="KW-1185">Reference proteome</keyword>
<evidence type="ECO:0000313" key="2">
    <source>
        <dbReference type="Proteomes" id="UP000518300"/>
    </source>
</evidence>
<protein>
    <submittedName>
        <fullName evidence="1">DUF3088 domain-containing protein</fullName>
    </submittedName>
</protein>
<dbReference type="Pfam" id="PF11287">
    <property type="entry name" value="DUF3088"/>
    <property type="match status" value="1"/>
</dbReference>
<dbReference type="InterPro" id="IPR021439">
    <property type="entry name" value="DUF3088"/>
</dbReference>
<evidence type="ECO:0000313" key="1">
    <source>
        <dbReference type="EMBL" id="NMO16681.1"/>
    </source>
</evidence>
<dbReference type="EMBL" id="JABBJJ010000075">
    <property type="protein sequence ID" value="NMO16681.1"/>
    <property type="molecule type" value="Genomic_DNA"/>
</dbReference>